<dbReference type="InterPro" id="IPR011495">
    <property type="entry name" value="Sig_transdc_His_kin_sub2_dim/P"/>
</dbReference>
<dbReference type="Proteomes" id="UP001549313">
    <property type="component" value="Unassembled WGS sequence"/>
</dbReference>
<dbReference type="Gene3D" id="3.30.450.20">
    <property type="entry name" value="PAS domain"/>
    <property type="match status" value="2"/>
</dbReference>
<dbReference type="Gene3D" id="3.30.565.10">
    <property type="entry name" value="Histidine kinase-like ATPase, C-terminal domain"/>
    <property type="match status" value="1"/>
</dbReference>
<keyword evidence="8" id="KW-0812">Transmembrane</keyword>
<comment type="caution">
    <text evidence="10">The sequence shown here is derived from an EMBL/GenBank/DDBJ whole genome shotgun (WGS) entry which is preliminary data.</text>
</comment>
<evidence type="ECO:0000256" key="7">
    <source>
        <dbReference type="ARBA" id="ARBA00022840"/>
    </source>
</evidence>
<evidence type="ECO:0000256" key="4">
    <source>
        <dbReference type="ARBA" id="ARBA00022679"/>
    </source>
</evidence>
<organism evidence="10 11">
    <name type="scientific">Brevundimonas faecalis</name>
    <dbReference type="NCBI Taxonomy" id="947378"/>
    <lineage>
        <taxon>Bacteria</taxon>
        <taxon>Pseudomonadati</taxon>
        <taxon>Pseudomonadota</taxon>
        <taxon>Alphaproteobacteria</taxon>
        <taxon>Caulobacterales</taxon>
        <taxon>Caulobacteraceae</taxon>
        <taxon>Brevundimonas</taxon>
    </lineage>
</organism>
<keyword evidence="11" id="KW-1185">Reference proteome</keyword>
<evidence type="ECO:0000259" key="9">
    <source>
        <dbReference type="SMART" id="SM00387"/>
    </source>
</evidence>
<keyword evidence="7" id="KW-0067">ATP-binding</keyword>
<keyword evidence="8" id="KW-1133">Transmembrane helix</keyword>
<protein>
    <recommendedName>
        <fullName evidence="2">histidine kinase</fullName>
        <ecNumber evidence="2">2.7.13.3</ecNumber>
    </recommendedName>
</protein>
<evidence type="ECO:0000256" key="5">
    <source>
        <dbReference type="ARBA" id="ARBA00022741"/>
    </source>
</evidence>
<evidence type="ECO:0000256" key="2">
    <source>
        <dbReference type="ARBA" id="ARBA00012438"/>
    </source>
</evidence>
<name>A0ABV2R6D4_9CAUL</name>
<gene>
    <name evidence="10" type="ORF">ABIE19_000057</name>
</gene>
<dbReference type="InterPro" id="IPR003594">
    <property type="entry name" value="HATPase_dom"/>
</dbReference>
<evidence type="ECO:0000256" key="3">
    <source>
        <dbReference type="ARBA" id="ARBA00022553"/>
    </source>
</evidence>
<dbReference type="Pfam" id="PF07568">
    <property type="entry name" value="HisKA_2"/>
    <property type="match status" value="1"/>
</dbReference>
<comment type="catalytic activity">
    <reaction evidence="1">
        <text>ATP + protein L-histidine = ADP + protein N-phospho-L-histidine.</text>
        <dbReference type="EC" id="2.7.13.3"/>
    </reaction>
</comment>
<dbReference type="EMBL" id="JBEPTF010000001">
    <property type="protein sequence ID" value="MET4682148.1"/>
    <property type="molecule type" value="Genomic_DNA"/>
</dbReference>
<evidence type="ECO:0000313" key="10">
    <source>
        <dbReference type="EMBL" id="MET4682148.1"/>
    </source>
</evidence>
<keyword evidence="5" id="KW-0547">Nucleotide-binding</keyword>
<sequence>MLRFGRALGRKLGRPSVQGIRFRMGLAMAAALLPILILSANQTQVEFRRQAEERRLDLQLAAERSAVDAKAQIDSTTILLQTLAPEAAGFYCEPRLTALVSRLDSISGLRRFNEAGDEVCASRRSGQAADDAAASHVRDQDWFQRLRNGEEVVMARAPGAPDSLIVAVRSQRPLGAFQGAVAAVIPLSTLQPDISDPALPPGSQSAITDADGRILTSTDASAFAVRRAGGLKTWIQGIPRGEASLHETRNKEGRPHVYAATRLAGRDLFVLLSAPSSGLLSWARLNPIGVLLLPLAAWLTAFLAVMLLSERIIIRWLAYLERIAAIYARGRFSVRPVQAERAPAEIRVLARTLGVLGDNITRRDQALLDSLDEKDALMREIHHRVKNNLQIISSLLSMQQRAVSDPAARAALGDTRQRITALALIYRTLYQSDDIRAADSRAFLSELVGQLIAGEATRGPLVTSAVEADQLVIDPDKLAPVALWLVEAVSNAQKHAFAGRGGDLQVRFKVQGDTSVLEVQDDGPGVSEDDAAGVGRTLMTAFAKQLRGQAEIIDAPGGGSIARLTFPTPEAVVPSEGAGTATPSSR</sequence>
<keyword evidence="4" id="KW-0808">Transferase</keyword>
<dbReference type="EC" id="2.7.13.3" evidence="2"/>
<proteinExistence type="predicted"/>
<accession>A0ABV2R6D4</accession>
<feature type="transmembrane region" description="Helical" evidence="8">
    <location>
        <begin position="20"/>
        <end position="40"/>
    </location>
</feature>
<evidence type="ECO:0000256" key="8">
    <source>
        <dbReference type="SAM" id="Phobius"/>
    </source>
</evidence>
<evidence type="ECO:0000313" key="11">
    <source>
        <dbReference type="Proteomes" id="UP001549313"/>
    </source>
</evidence>
<dbReference type="SMART" id="SM00387">
    <property type="entry name" value="HATPase_c"/>
    <property type="match status" value="1"/>
</dbReference>
<dbReference type="Pfam" id="PF02518">
    <property type="entry name" value="HATPase_c"/>
    <property type="match status" value="1"/>
</dbReference>
<dbReference type="CDD" id="cd18774">
    <property type="entry name" value="PDC2_HK_sensor"/>
    <property type="match status" value="1"/>
</dbReference>
<feature type="domain" description="Histidine kinase/HSP90-like ATPase" evidence="9">
    <location>
        <begin position="476"/>
        <end position="570"/>
    </location>
</feature>
<keyword evidence="3" id="KW-0597">Phosphoprotein</keyword>
<dbReference type="PANTHER" id="PTHR41523:SF8">
    <property type="entry name" value="ETHYLENE RESPONSE SENSOR PROTEIN"/>
    <property type="match status" value="1"/>
</dbReference>
<dbReference type="PANTHER" id="PTHR41523">
    <property type="entry name" value="TWO-COMPONENT SYSTEM SENSOR PROTEIN"/>
    <property type="match status" value="1"/>
</dbReference>
<feature type="transmembrane region" description="Helical" evidence="8">
    <location>
        <begin position="288"/>
        <end position="308"/>
    </location>
</feature>
<dbReference type="InterPro" id="IPR036890">
    <property type="entry name" value="HATPase_C_sf"/>
</dbReference>
<evidence type="ECO:0000256" key="6">
    <source>
        <dbReference type="ARBA" id="ARBA00022777"/>
    </source>
</evidence>
<keyword evidence="8" id="KW-0472">Membrane</keyword>
<keyword evidence="6 10" id="KW-0418">Kinase</keyword>
<reference evidence="10 11" key="1">
    <citation type="submission" date="2024-06" db="EMBL/GenBank/DDBJ databases">
        <title>Sorghum-associated microbial communities from plants grown in Nebraska, USA.</title>
        <authorList>
            <person name="Schachtman D."/>
        </authorList>
    </citation>
    <scope>NUCLEOTIDE SEQUENCE [LARGE SCALE GENOMIC DNA]</scope>
    <source>
        <strain evidence="10 11">2814</strain>
    </source>
</reference>
<dbReference type="GO" id="GO:0016301">
    <property type="term" value="F:kinase activity"/>
    <property type="evidence" value="ECO:0007669"/>
    <property type="project" value="UniProtKB-KW"/>
</dbReference>
<dbReference type="SUPFAM" id="SSF55874">
    <property type="entry name" value="ATPase domain of HSP90 chaperone/DNA topoisomerase II/histidine kinase"/>
    <property type="match status" value="1"/>
</dbReference>
<evidence type="ECO:0000256" key="1">
    <source>
        <dbReference type="ARBA" id="ARBA00000085"/>
    </source>
</evidence>